<dbReference type="InterPro" id="IPR049799">
    <property type="entry name" value="SitI3-like"/>
</dbReference>
<evidence type="ECO:0000313" key="2">
    <source>
        <dbReference type="EMBL" id="WXB18382.1"/>
    </source>
</evidence>
<evidence type="ECO:0000256" key="1">
    <source>
        <dbReference type="SAM" id="MobiDB-lite"/>
    </source>
</evidence>
<gene>
    <name evidence="2" type="ORF">LZC94_14170</name>
</gene>
<feature type="region of interest" description="Disordered" evidence="1">
    <location>
        <begin position="32"/>
        <end position="52"/>
    </location>
</feature>
<dbReference type="RefSeq" id="WP_394828013.1">
    <property type="nucleotide sequence ID" value="NZ_CP089984.1"/>
</dbReference>
<organism evidence="2 3">
    <name type="scientific">Pendulispora albinea</name>
    <dbReference type="NCBI Taxonomy" id="2741071"/>
    <lineage>
        <taxon>Bacteria</taxon>
        <taxon>Pseudomonadati</taxon>
        <taxon>Myxococcota</taxon>
        <taxon>Myxococcia</taxon>
        <taxon>Myxococcales</taxon>
        <taxon>Sorangiineae</taxon>
        <taxon>Pendulisporaceae</taxon>
        <taxon>Pendulispora</taxon>
    </lineage>
</organism>
<feature type="compositionally biased region" description="Low complexity" evidence="1">
    <location>
        <begin position="35"/>
        <end position="45"/>
    </location>
</feature>
<name>A0ABZ2M798_9BACT</name>
<proteinExistence type="predicted"/>
<sequence length="167" mass="17916">MAIELTFYMNAPVSSSELLAGAREVLASHAGSGSGLDSDLDSNSGSGSGSGLDSRAGVDACEAHIGALGNEIRREALGFEATCGLRFRLHKRSSMSQQILAILDATLRLLERQAGDAALLFDGEIVYFVRREGVLAINTTDETDARWSPDRISLLRGPYIRRAFDVI</sequence>
<keyword evidence="3" id="KW-1185">Reference proteome</keyword>
<reference evidence="2 3" key="1">
    <citation type="submission" date="2021-12" db="EMBL/GenBank/DDBJ databases">
        <title>Discovery of the Pendulisporaceae a myxobacterial family with distinct sporulation behavior and unique specialized metabolism.</title>
        <authorList>
            <person name="Garcia R."/>
            <person name="Popoff A."/>
            <person name="Bader C.D."/>
            <person name="Loehr J."/>
            <person name="Walesch S."/>
            <person name="Walt C."/>
            <person name="Boldt J."/>
            <person name="Bunk B."/>
            <person name="Haeckl F.J.F.P.J."/>
            <person name="Gunesch A.P."/>
            <person name="Birkelbach J."/>
            <person name="Nuebel U."/>
            <person name="Pietschmann T."/>
            <person name="Bach T."/>
            <person name="Mueller R."/>
        </authorList>
    </citation>
    <scope>NUCLEOTIDE SEQUENCE [LARGE SCALE GENOMIC DNA]</scope>
    <source>
        <strain evidence="2 3">MSr11954</strain>
    </source>
</reference>
<accession>A0ABZ2M798</accession>
<dbReference type="EMBL" id="CP089984">
    <property type="protein sequence ID" value="WXB18382.1"/>
    <property type="molecule type" value="Genomic_DNA"/>
</dbReference>
<dbReference type="Proteomes" id="UP001370348">
    <property type="component" value="Chromosome"/>
</dbReference>
<dbReference type="NCBIfam" id="NF040657">
    <property type="entry name" value="immun_SitI3"/>
    <property type="match status" value="1"/>
</dbReference>
<evidence type="ECO:0000313" key="3">
    <source>
        <dbReference type="Proteomes" id="UP001370348"/>
    </source>
</evidence>
<protein>
    <submittedName>
        <fullName evidence="2">Uncharacterized protein</fullName>
    </submittedName>
</protein>